<proteinExistence type="predicted"/>
<dbReference type="RefSeq" id="WP_130060753.1">
    <property type="nucleotide sequence ID" value="NZ_CAKJZH010000002.1"/>
</dbReference>
<evidence type="ECO:0000313" key="3">
    <source>
        <dbReference type="Proteomes" id="UP000478493"/>
    </source>
</evidence>
<dbReference type="Proteomes" id="UP000478493">
    <property type="component" value="Unassembled WGS sequence"/>
</dbReference>
<dbReference type="Gene3D" id="3.20.20.80">
    <property type="entry name" value="Glycosidases"/>
    <property type="match status" value="1"/>
</dbReference>
<keyword evidence="1" id="KW-0732">Signal</keyword>
<organism evidence="2 3">
    <name type="scientific">Bacteroides ovatus</name>
    <dbReference type="NCBI Taxonomy" id="28116"/>
    <lineage>
        <taxon>Bacteria</taxon>
        <taxon>Pseudomonadati</taxon>
        <taxon>Bacteroidota</taxon>
        <taxon>Bacteroidia</taxon>
        <taxon>Bacteroidales</taxon>
        <taxon>Bacteroidaceae</taxon>
        <taxon>Bacteroides</taxon>
    </lineage>
</organism>
<feature type="chain" id="PRO_5030133136" description="Glycoside hydrolase family 5 domain-containing protein" evidence="1">
    <location>
        <begin position="28"/>
        <end position="435"/>
    </location>
</feature>
<comment type="caution">
    <text evidence="2">The sequence shown here is derived from an EMBL/GenBank/DDBJ whole genome shotgun (WGS) entry which is preliminary data.</text>
</comment>
<evidence type="ECO:0000313" key="2">
    <source>
        <dbReference type="EMBL" id="KAA4543320.1"/>
    </source>
</evidence>
<protein>
    <recommendedName>
        <fullName evidence="4">Glycoside hydrolase family 5 domain-containing protein</fullName>
    </recommendedName>
</protein>
<reference evidence="2 3" key="1">
    <citation type="journal article" date="2019" name="Nat. Med.">
        <title>A library of human gut bacterial isolates paired with longitudinal multiomics data enables mechanistic microbiome research.</title>
        <authorList>
            <person name="Poyet M."/>
            <person name="Groussin M."/>
            <person name="Gibbons S.M."/>
            <person name="Avila-Pacheco J."/>
            <person name="Jiang X."/>
            <person name="Kearney S.M."/>
            <person name="Perrotta A.R."/>
            <person name="Berdy B."/>
            <person name="Zhao S."/>
            <person name="Lieberman T.D."/>
            <person name="Swanson P.K."/>
            <person name="Smith M."/>
            <person name="Roesemann S."/>
            <person name="Alexander J.E."/>
            <person name="Rich S.A."/>
            <person name="Livny J."/>
            <person name="Vlamakis H."/>
            <person name="Clish C."/>
            <person name="Bullock K."/>
            <person name="Deik A."/>
            <person name="Scott J."/>
            <person name="Pierce K.A."/>
            <person name="Xavier R.J."/>
            <person name="Alm E.J."/>
        </authorList>
    </citation>
    <scope>NUCLEOTIDE SEQUENCE [LARGE SCALE GENOMIC DNA]</scope>
    <source>
        <strain evidence="2 3">BIOML-A41</strain>
    </source>
</reference>
<dbReference type="AlphaFoldDB" id="A0A5M5JEP7"/>
<accession>A0A5M5JEP7</accession>
<sequence>MMKMKYIYRRWLFLMAGALLVANFASCNDNDENSPILPPAYSVDRSNMFGIHEQPKVGENIGGQSDNGVTPQLVADMCGALGVKSFRMLLHLSWVFDHDAEGNLIFKEDNLQNFKDYAALLTEKGVRNIMLTNAAYMYPYGYTRSHWKAVPEPGTELYIKFMQQIEDSYKMLAAAFPDVTQFEVGNELNAPKGHNLCKDGFRDGATAEENAPFIFTTSEQALVTADICYYANRGVKAANPKAKVVAPGLYMVDIPETKAYLSAIYDHVVSGKLPSTSMEGGKRKLAVDTDPSHYFEYLNWHPYIHEGHTLSWLAMNESLYQIAVDHGDAGRKIIISEFGYFDSYLERREELIADVCVPAIVALTERLQTIESVYMFRMFNWTSAGSAVVETEQTYGIFDSPMQPLGVRPKPVALSLFFHFNGVESDPDPLYKYMK</sequence>
<dbReference type="InterPro" id="IPR017853">
    <property type="entry name" value="GH"/>
</dbReference>
<dbReference type="SUPFAM" id="SSF51445">
    <property type="entry name" value="(Trans)glycosidases"/>
    <property type="match status" value="1"/>
</dbReference>
<name>A0A5M5JEP7_BACOV</name>
<dbReference type="EMBL" id="VWGP01000001">
    <property type="protein sequence ID" value="KAA4543320.1"/>
    <property type="molecule type" value="Genomic_DNA"/>
</dbReference>
<gene>
    <name evidence="2" type="ORF">F3B85_01540</name>
</gene>
<evidence type="ECO:0008006" key="4">
    <source>
        <dbReference type="Google" id="ProtNLM"/>
    </source>
</evidence>
<evidence type="ECO:0000256" key="1">
    <source>
        <dbReference type="SAM" id="SignalP"/>
    </source>
</evidence>
<feature type="signal peptide" evidence="1">
    <location>
        <begin position="1"/>
        <end position="27"/>
    </location>
</feature>